<evidence type="ECO:0000256" key="5">
    <source>
        <dbReference type="ARBA" id="ARBA00022989"/>
    </source>
</evidence>
<feature type="domain" description="Cadherin" evidence="11">
    <location>
        <begin position="733"/>
        <end position="839"/>
    </location>
</feature>
<proteinExistence type="predicted"/>
<dbReference type="PROSITE" id="PS50268">
    <property type="entry name" value="CADHERIN_2"/>
    <property type="match status" value="5"/>
</dbReference>
<feature type="compositionally biased region" description="Polar residues" evidence="9">
    <location>
        <begin position="1141"/>
        <end position="1165"/>
    </location>
</feature>
<evidence type="ECO:0000256" key="2">
    <source>
        <dbReference type="ARBA" id="ARBA00022692"/>
    </source>
</evidence>
<feature type="domain" description="Cadherin" evidence="11">
    <location>
        <begin position="205"/>
        <end position="328"/>
    </location>
</feature>
<evidence type="ECO:0000256" key="7">
    <source>
        <dbReference type="ARBA" id="ARBA00023180"/>
    </source>
</evidence>
<sequence length="1260" mass="140109">MCDDNPLSRQLKAGLILSALTCTFKWITNMPNPSVLQGILLLFALCFVSLTRADMLPAIASFSMAEESPVPLILGNVLANLQARAYFHEDISDILIFPSAQPFFEYFQLIQKRQSNQKLVSSELQLIKSFDLETVCKKRLSMQQCSQANYGCCCDSHNLFCSIKLQLAVRFEGGIFHTAAQQTPLKVFLIEIKIFDENDQTPVFTPDTFTLKVSEGVKYNENYRLPLAKDGDLGQNSEVFYSLAFIHGRAPSSKRWVSIPKENGLFSFSTSSQSLSLSINGDLDREEIEMYKIIIEAKDGVINPSLQKTGTLTVSVMVTDVNDVSPMFKSRNLEVSVQENSANGTVICTIMAQDYDSGSNGQIEYSIPPSYRESPFKIDPKSGSLTVSGEIDREKIDAYKIIVQANDKGSPAKTSTLPVYIKVLDVNDNPPDISINSIFMDSEYTHSNPILKISEGVPLGTSIANVSVSDRDVSENSTISCHVLNEGHELRLTSSSTYSLYLTKELDYEAEKRLKVILSCTDFGDPFSLNSEAVIEIIVLNENDNPPVFQEPLIIPPAWIVNNSEIAKFSAILREGDNGKSGEESLKGCVVFLPKSFPLGDAFLRFKAKDADFERESAENEGGVLFSMSMRSEQRFQTESGPFPIVYPRKATLLSLSEKTGEVMLTSSLDFDGTICVLEAEIMVHDGKFSSSKKLTFIIGESNHYAPIVRIFNFALANSLSPHQIFDQEHNGSLNQVPFYIPRQSKSHSVIGQAVGSDTDPGLAGRLTYNLSIPQSRCMDLSINSSTGLLTLLEVHKNFSTDCHLQATLNVTDNGFPKRYTCLLITFHLFDANQLSPTIRINQSIIPSQQNANNETEWYFNATVPRGDDALFQLATLNIPGLIECTFQAKFCASSADNISSLQGVSLDENLGHVYIADSFVANPNITFYILVSNTFWPSLPTKTFKADMTSSKNETIDVRVTEVDGIDCQVQYVVSVEPSYFRRNFIIFCISIFAIVAIICLLIIILVILLRNSRRKLTIAPLLSMFKKKEAPSFYAKAHFQSNSVEVNDPVKFNEEYNTCLQTKIPAYEIATNDVSVSQVLLKAPKYPTATSSIRIGGGRVSTIALKQHPSMHPTVSDISNTYYVMENIHQNDLNSKLYSSKESTPVHSHRSPSSGRSIKSETSPLPGHANVNIIVHNDFEKSATMHHRNMLSSDDKPAKVGHYLKNLIEDLLKLFLILLLQIFRIAPNLPPIESTRNTFRIELDPSTMCFIKEKTPCD</sequence>
<dbReference type="SMART" id="SM00112">
    <property type="entry name" value="CA"/>
    <property type="match status" value="3"/>
</dbReference>
<dbReference type="OrthoDB" id="6284287at2759"/>
<feature type="transmembrane region" description="Helical" evidence="10">
    <location>
        <begin position="986"/>
        <end position="1011"/>
    </location>
</feature>
<gene>
    <name evidence="12" type="ORF">HNAJ_LOCUS10273</name>
</gene>
<dbReference type="GO" id="GO:0005509">
    <property type="term" value="F:calcium ion binding"/>
    <property type="evidence" value="ECO:0007669"/>
    <property type="project" value="UniProtKB-UniRule"/>
</dbReference>
<dbReference type="SUPFAM" id="SSF49313">
    <property type="entry name" value="Cadherin-like"/>
    <property type="match status" value="4"/>
</dbReference>
<name>A0A3P7W1J0_RODNA</name>
<keyword evidence="4 8" id="KW-0106">Calcium</keyword>
<dbReference type="PANTHER" id="PTHR24028:SF146">
    <property type="entry name" value="CADHERIN 96CB, ISOFORM D-RELATED"/>
    <property type="match status" value="1"/>
</dbReference>
<reference evidence="12 13" key="1">
    <citation type="submission" date="2018-11" db="EMBL/GenBank/DDBJ databases">
        <authorList>
            <consortium name="Pathogen Informatics"/>
        </authorList>
    </citation>
    <scope>NUCLEOTIDE SEQUENCE [LARGE SCALE GENOMIC DNA]</scope>
</reference>
<evidence type="ECO:0000259" key="11">
    <source>
        <dbReference type="PROSITE" id="PS50268"/>
    </source>
</evidence>
<dbReference type="CDD" id="cd11304">
    <property type="entry name" value="Cadherin_repeat"/>
    <property type="match status" value="5"/>
</dbReference>
<keyword evidence="13" id="KW-1185">Reference proteome</keyword>
<keyword evidence="7" id="KW-0325">Glycoprotein</keyword>
<evidence type="ECO:0000256" key="6">
    <source>
        <dbReference type="ARBA" id="ARBA00023136"/>
    </source>
</evidence>
<evidence type="ECO:0000256" key="1">
    <source>
        <dbReference type="ARBA" id="ARBA00004167"/>
    </source>
</evidence>
<protein>
    <recommendedName>
        <fullName evidence="11">Cadherin domain-containing protein</fullName>
    </recommendedName>
</protein>
<dbReference type="InterPro" id="IPR002126">
    <property type="entry name" value="Cadherin-like_dom"/>
</dbReference>
<dbReference type="InterPro" id="IPR020894">
    <property type="entry name" value="Cadherin_CS"/>
</dbReference>
<evidence type="ECO:0000256" key="8">
    <source>
        <dbReference type="PROSITE-ProRule" id="PRU00043"/>
    </source>
</evidence>
<organism evidence="12 13">
    <name type="scientific">Rodentolepis nana</name>
    <name type="common">Dwarf tapeworm</name>
    <name type="synonym">Hymenolepis nana</name>
    <dbReference type="NCBI Taxonomy" id="102285"/>
    <lineage>
        <taxon>Eukaryota</taxon>
        <taxon>Metazoa</taxon>
        <taxon>Spiralia</taxon>
        <taxon>Lophotrochozoa</taxon>
        <taxon>Platyhelminthes</taxon>
        <taxon>Cestoda</taxon>
        <taxon>Eucestoda</taxon>
        <taxon>Cyclophyllidea</taxon>
        <taxon>Hymenolepididae</taxon>
        <taxon>Rodentolepis</taxon>
    </lineage>
</organism>
<dbReference type="PRINTS" id="PR00205">
    <property type="entry name" value="CADHERIN"/>
</dbReference>
<dbReference type="Pfam" id="PF00028">
    <property type="entry name" value="Cadherin"/>
    <property type="match status" value="3"/>
</dbReference>
<dbReference type="EMBL" id="UZAE01012960">
    <property type="protein sequence ID" value="VDO07585.1"/>
    <property type="molecule type" value="Genomic_DNA"/>
</dbReference>
<feature type="domain" description="Cadherin" evidence="11">
    <location>
        <begin position="329"/>
        <end position="433"/>
    </location>
</feature>
<keyword evidence="6 10" id="KW-0472">Membrane</keyword>
<dbReference type="InterPro" id="IPR015919">
    <property type="entry name" value="Cadherin-like_sf"/>
</dbReference>
<evidence type="ECO:0000256" key="3">
    <source>
        <dbReference type="ARBA" id="ARBA00022737"/>
    </source>
</evidence>
<keyword evidence="5 10" id="KW-1133">Transmembrane helix</keyword>
<dbReference type="FunFam" id="2.60.40.60:FF:000275">
    <property type="entry name" value="Si:dkey-30k22.7"/>
    <property type="match status" value="1"/>
</dbReference>
<dbReference type="PROSITE" id="PS00232">
    <property type="entry name" value="CADHERIN_1"/>
    <property type="match status" value="1"/>
</dbReference>
<dbReference type="GO" id="GO:0007156">
    <property type="term" value="P:homophilic cell adhesion via plasma membrane adhesion molecules"/>
    <property type="evidence" value="ECO:0007669"/>
    <property type="project" value="InterPro"/>
</dbReference>
<dbReference type="Gene3D" id="2.60.40.60">
    <property type="entry name" value="Cadherins"/>
    <property type="match status" value="4"/>
</dbReference>
<feature type="domain" description="Cadherin" evidence="11">
    <location>
        <begin position="445"/>
        <end position="549"/>
    </location>
</feature>
<dbReference type="AlphaFoldDB" id="A0A3P7W1J0"/>
<accession>A0A3P7W1J0</accession>
<dbReference type="InterPro" id="IPR050174">
    <property type="entry name" value="Protocadherin/Cadherin-CA"/>
</dbReference>
<feature type="region of interest" description="Disordered" evidence="9">
    <location>
        <begin position="1141"/>
        <end position="1169"/>
    </location>
</feature>
<dbReference type="PANTHER" id="PTHR24028">
    <property type="entry name" value="CADHERIN-87A"/>
    <property type="match status" value="1"/>
</dbReference>
<evidence type="ECO:0000256" key="4">
    <source>
        <dbReference type="ARBA" id="ARBA00022837"/>
    </source>
</evidence>
<keyword evidence="3" id="KW-0677">Repeat</keyword>
<comment type="subcellular location">
    <subcellularLocation>
        <location evidence="1">Membrane</location>
        <topology evidence="1">Single-pass membrane protein</topology>
    </subcellularLocation>
</comment>
<evidence type="ECO:0000256" key="9">
    <source>
        <dbReference type="SAM" id="MobiDB-lite"/>
    </source>
</evidence>
<evidence type="ECO:0000313" key="13">
    <source>
        <dbReference type="Proteomes" id="UP000278807"/>
    </source>
</evidence>
<evidence type="ECO:0000313" key="12">
    <source>
        <dbReference type="EMBL" id="VDO07585.1"/>
    </source>
</evidence>
<dbReference type="Proteomes" id="UP000278807">
    <property type="component" value="Unassembled WGS sequence"/>
</dbReference>
<keyword evidence="2 10" id="KW-0812">Transmembrane</keyword>
<feature type="domain" description="Cadherin" evidence="11">
    <location>
        <begin position="593"/>
        <end position="709"/>
    </location>
</feature>
<dbReference type="GO" id="GO:0005886">
    <property type="term" value="C:plasma membrane"/>
    <property type="evidence" value="ECO:0007669"/>
    <property type="project" value="InterPro"/>
</dbReference>
<evidence type="ECO:0000256" key="10">
    <source>
        <dbReference type="SAM" id="Phobius"/>
    </source>
</evidence>